<name>A0A2T0K5U6_9ACTN</name>
<gene>
    <name evidence="1" type="ORF">CLV67_113154</name>
</gene>
<dbReference type="InterPro" id="IPR045592">
    <property type="entry name" value="DUF6461"/>
</dbReference>
<dbReference type="RefSeq" id="WP_106323997.1">
    <property type="nucleotide sequence ID" value="NZ_BOMO01000101.1"/>
</dbReference>
<accession>A0A2T0K5U6</accession>
<dbReference type="EMBL" id="PVMZ01000013">
    <property type="protein sequence ID" value="PRX18320.1"/>
    <property type="molecule type" value="Genomic_DNA"/>
</dbReference>
<reference evidence="1 2" key="1">
    <citation type="submission" date="2018-03" db="EMBL/GenBank/DDBJ databases">
        <title>Genomic Encyclopedia of Archaeal and Bacterial Type Strains, Phase II (KMG-II): from individual species to whole genera.</title>
        <authorList>
            <person name="Goeker M."/>
        </authorList>
    </citation>
    <scope>NUCLEOTIDE SEQUENCE [LARGE SCALE GENOMIC DNA]</scope>
    <source>
        <strain evidence="1 2">DSM 43146</strain>
    </source>
</reference>
<organism evidence="1 2">
    <name type="scientific">Actinoplanes italicus</name>
    <dbReference type="NCBI Taxonomy" id="113567"/>
    <lineage>
        <taxon>Bacteria</taxon>
        <taxon>Bacillati</taxon>
        <taxon>Actinomycetota</taxon>
        <taxon>Actinomycetes</taxon>
        <taxon>Micromonosporales</taxon>
        <taxon>Micromonosporaceae</taxon>
        <taxon>Actinoplanes</taxon>
    </lineage>
</organism>
<dbReference type="Proteomes" id="UP000239415">
    <property type="component" value="Unassembled WGS sequence"/>
</dbReference>
<proteinExistence type="predicted"/>
<dbReference type="OrthoDB" id="4198010at2"/>
<sequence length="197" mass="21344">MDDYGWFEDHGAALDSCLTFVRGRDVDAVMRILGGETIGRIKGISDMYEHAMFDITAVTELDGGVLIAEAYSTLGLKKKTGGALSAGGAAVATVYHSQANDARFIWAVDGEIRSDFDYGNAWYREGSDPDALIDVLTTLGFNLTEDDPDGLDFSYDEDASARAFTLVEHLTGMRLTESVMTGNEFALVRMPANLMGC</sequence>
<evidence type="ECO:0000313" key="1">
    <source>
        <dbReference type="EMBL" id="PRX18320.1"/>
    </source>
</evidence>
<evidence type="ECO:0000313" key="2">
    <source>
        <dbReference type="Proteomes" id="UP000239415"/>
    </source>
</evidence>
<protein>
    <submittedName>
        <fullName evidence="1">Uncharacterized protein</fullName>
    </submittedName>
</protein>
<dbReference type="AlphaFoldDB" id="A0A2T0K5U6"/>
<comment type="caution">
    <text evidence="1">The sequence shown here is derived from an EMBL/GenBank/DDBJ whole genome shotgun (WGS) entry which is preliminary data.</text>
</comment>
<dbReference type="Pfam" id="PF20062">
    <property type="entry name" value="DUF6461"/>
    <property type="match status" value="1"/>
</dbReference>
<keyword evidence="2" id="KW-1185">Reference proteome</keyword>